<dbReference type="PROSITE" id="PS01180">
    <property type="entry name" value="CUB"/>
    <property type="match status" value="1"/>
</dbReference>
<feature type="region of interest" description="Disordered" evidence="4">
    <location>
        <begin position="319"/>
        <end position="345"/>
    </location>
</feature>
<evidence type="ECO:0000256" key="4">
    <source>
        <dbReference type="SAM" id="MobiDB-lite"/>
    </source>
</evidence>
<feature type="signal peptide" evidence="6">
    <location>
        <begin position="1"/>
        <end position="22"/>
    </location>
</feature>
<evidence type="ECO:0000313" key="8">
    <source>
        <dbReference type="EMBL" id="OWF45397.1"/>
    </source>
</evidence>
<dbReference type="AlphaFoldDB" id="A0A210Q9H5"/>
<evidence type="ECO:0000256" key="6">
    <source>
        <dbReference type="SAM" id="SignalP"/>
    </source>
</evidence>
<organism evidence="8 9">
    <name type="scientific">Mizuhopecten yessoensis</name>
    <name type="common">Japanese scallop</name>
    <name type="synonym">Patinopecten yessoensis</name>
    <dbReference type="NCBI Taxonomy" id="6573"/>
    <lineage>
        <taxon>Eukaryota</taxon>
        <taxon>Metazoa</taxon>
        <taxon>Spiralia</taxon>
        <taxon>Lophotrochozoa</taxon>
        <taxon>Mollusca</taxon>
        <taxon>Bivalvia</taxon>
        <taxon>Autobranchia</taxon>
        <taxon>Pteriomorphia</taxon>
        <taxon>Pectinida</taxon>
        <taxon>Pectinoidea</taxon>
        <taxon>Pectinidae</taxon>
        <taxon>Mizuhopecten</taxon>
    </lineage>
</organism>
<dbReference type="InterPro" id="IPR035914">
    <property type="entry name" value="Sperma_CUB_dom_sf"/>
</dbReference>
<dbReference type="SMART" id="SM00042">
    <property type="entry name" value="CUB"/>
    <property type="match status" value="1"/>
</dbReference>
<dbReference type="Pfam" id="PF00431">
    <property type="entry name" value="CUB"/>
    <property type="match status" value="1"/>
</dbReference>
<dbReference type="OrthoDB" id="6116165at2759"/>
<name>A0A210Q9H5_MIZYE</name>
<keyword evidence="5" id="KW-0472">Membrane</keyword>
<evidence type="ECO:0000313" key="9">
    <source>
        <dbReference type="Proteomes" id="UP000242188"/>
    </source>
</evidence>
<feature type="transmembrane region" description="Helical" evidence="5">
    <location>
        <begin position="289"/>
        <end position="310"/>
    </location>
</feature>
<keyword evidence="2" id="KW-1015">Disulfide bond</keyword>
<evidence type="ECO:0000256" key="3">
    <source>
        <dbReference type="PROSITE-ProRule" id="PRU00059"/>
    </source>
</evidence>
<dbReference type="InterPro" id="IPR000859">
    <property type="entry name" value="CUB_dom"/>
</dbReference>
<reference evidence="8 9" key="1">
    <citation type="journal article" date="2017" name="Nat. Ecol. Evol.">
        <title>Scallop genome provides insights into evolution of bilaterian karyotype and development.</title>
        <authorList>
            <person name="Wang S."/>
            <person name="Zhang J."/>
            <person name="Jiao W."/>
            <person name="Li J."/>
            <person name="Xun X."/>
            <person name="Sun Y."/>
            <person name="Guo X."/>
            <person name="Huan P."/>
            <person name="Dong B."/>
            <person name="Zhang L."/>
            <person name="Hu X."/>
            <person name="Sun X."/>
            <person name="Wang J."/>
            <person name="Zhao C."/>
            <person name="Wang Y."/>
            <person name="Wang D."/>
            <person name="Huang X."/>
            <person name="Wang R."/>
            <person name="Lv J."/>
            <person name="Li Y."/>
            <person name="Zhang Z."/>
            <person name="Liu B."/>
            <person name="Lu W."/>
            <person name="Hui Y."/>
            <person name="Liang J."/>
            <person name="Zhou Z."/>
            <person name="Hou R."/>
            <person name="Li X."/>
            <person name="Liu Y."/>
            <person name="Li H."/>
            <person name="Ning X."/>
            <person name="Lin Y."/>
            <person name="Zhao L."/>
            <person name="Xing Q."/>
            <person name="Dou J."/>
            <person name="Li Y."/>
            <person name="Mao J."/>
            <person name="Guo H."/>
            <person name="Dou H."/>
            <person name="Li T."/>
            <person name="Mu C."/>
            <person name="Jiang W."/>
            <person name="Fu Q."/>
            <person name="Fu X."/>
            <person name="Miao Y."/>
            <person name="Liu J."/>
            <person name="Yu Q."/>
            <person name="Li R."/>
            <person name="Liao H."/>
            <person name="Li X."/>
            <person name="Kong Y."/>
            <person name="Jiang Z."/>
            <person name="Chourrout D."/>
            <person name="Li R."/>
            <person name="Bao Z."/>
        </authorList>
    </citation>
    <scope>NUCLEOTIDE SEQUENCE [LARGE SCALE GENOMIC DNA]</scope>
    <source>
        <strain evidence="8 9">PY_sf001</strain>
    </source>
</reference>
<accession>A0A210Q9H5</accession>
<dbReference type="Proteomes" id="UP000242188">
    <property type="component" value="Unassembled WGS sequence"/>
</dbReference>
<comment type="caution">
    <text evidence="3">Lacks conserved residue(s) required for the propagation of feature annotation.</text>
</comment>
<dbReference type="Gene3D" id="2.60.120.290">
    <property type="entry name" value="Spermadhesin, CUB domain"/>
    <property type="match status" value="1"/>
</dbReference>
<evidence type="ECO:0000256" key="2">
    <source>
        <dbReference type="ARBA" id="ARBA00023157"/>
    </source>
</evidence>
<gene>
    <name evidence="8" type="ORF">KP79_PYT19323</name>
</gene>
<dbReference type="CDD" id="cd00041">
    <property type="entry name" value="CUB"/>
    <property type="match status" value="1"/>
</dbReference>
<keyword evidence="1" id="KW-0677">Repeat</keyword>
<feature type="chain" id="PRO_5013392683" evidence="6">
    <location>
        <begin position="23"/>
        <end position="345"/>
    </location>
</feature>
<keyword evidence="6" id="KW-0732">Signal</keyword>
<keyword evidence="9" id="KW-1185">Reference proteome</keyword>
<feature type="compositionally biased region" description="Basic and acidic residues" evidence="4">
    <location>
        <begin position="333"/>
        <end position="345"/>
    </location>
</feature>
<dbReference type="EMBL" id="NEDP02004513">
    <property type="protein sequence ID" value="OWF45397.1"/>
    <property type="molecule type" value="Genomic_DNA"/>
</dbReference>
<evidence type="ECO:0000256" key="5">
    <source>
        <dbReference type="SAM" id="Phobius"/>
    </source>
</evidence>
<dbReference type="PANTHER" id="PTHR24251:SF37">
    <property type="entry name" value="CUB DOMAIN-CONTAINING PROTEIN"/>
    <property type="match status" value="1"/>
</dbReference>
<dbReference type="PANTHER" id="PTHR24251">
    <property type="entry name" value="OVOCHYMASE-RELATED"/>
    <property type="match status" value="1"/>
</dbReference>
<dbReference type="SUPFAM" id="SSF49854">
    <property type="entry name" value="Spermadhesin, CUB domain"/>
    <property type="match status" value="1"/>
</dbReference>
<feature type="domain" description="CUB" evidence="7">
    <location>
        <begin position="150"/>
        <end position="269"/>
    </location>
</feature>
<protein>
    <submittedName>
        <fullName evidence="8">Embryonic protein UVS.2</fullName>
    </submittedName>
</protein>
<proteinExistence type="predicted"/>
<evidence type="ECO:0000259" key="7">
    <source>
        <dbReference type="PROSITE" id="PS01180"/>
    </source>
</evidence>
<comment type="caution">
    <text evidence="8">The sequence shown here is derived from an EMBL/GenBank/DDBJ whole genome shotgun (WGS) entry which is preliminary data.</text>
</comment>
<evidence type="ECO:0000256" key="1">
    <source>
        <dbReference type="ARBA" id="ARBA00022737"/>
    </source>
</evidence>
<keyword evidence="5" id="KW-0812">Transmembrane</keyword>
<keyword evidence="5" id="KW-1133">Transmembrane helix</keyword>
<sequence>MMEMRLVGLMILSSMLLGNVDAQGTCVPIDTALEDFQVKRFFKESDTGFENGLSCSWTLRAVNNESTIAYQITNINLGIDDLLNVYAGTTTSDPNVLVNHTGVGSSQNVASVDTPNILVTFETGTVAQTTRQTFETFFIAGSDRSGAVSCVNQTLIATADSQLLTSPSFPGLYPTSEQCSWTISAPESATLELTFSMIDIEVGDSPDICNYDRLVVYLPGQRDSPELLVCRRNIWVQETHTIANNQVQLDFEGDDSDSYGGFVLTYRAILPPPTTTTAPPTGCDMVSCIIPIIVVVAIFGVAIIIAVVLIQKRRRSSNTKYGPTAASEPGDASELKKVSLDAENV</sequence>